<name>A0A412IVU0_9FIRM</name>
<accession>A0A412IVU0</accession>
<organism evidence="4 5">
    <name type="scientific">Coprococcus eutactus</name>
    <dbReference type="NCBI Taxonomy" id="33043"/>
    <lineage>
        <taxon>Bacteria</taxon>
        <taxon>Bacillati</taxon>
        <taxon>Bacillota</taxon>
        <taxon>Clostridia</taxon>
        <taxon>Lachnospirales</taxon>
        <taxon>Lachnospiraceae</taxon>
        <taxon>Coprococcus</taxon>
    </lineage>
</organism>
<evidence type="ECO:0000313" key="4">
    <source>
        <dbReference type="EMBL" id="RGS44242.1"/>
    </source>
</evidence>
<dbReference type="Pfam" id="PF09479">
    <property type="entry name" value="Flg_new"/>
    <property type="match status" value="2"/>
</dbReference>
<feature type="region of interest" description="Disordered" evidence="2">
    <location>
        <begin position="648"/>
        <end position="672"/>
    </location>
</feature>
<evidence type="ECO:0008006" key="6">
    <source>
        <dbReference type="Google" id="ProtNLM"/>
    </source>
</evidence>
<dbReference type="EMBL" id="QRVK01000001">
    <property type="protein sequence ID" value="RGS44242.1"/>
    <property type="molecule type" value="Genomic_DNA"/>
</dbReference>
<feature type="transmembrane region" description="Helical" evidence="3">
    <location>
        <begin position="687"/>
        <end position="706"/>
    </location>
</feature>
<proteinExistence type="predicted"/>
<sequence>MADEGDDPDTYYVTLDAAGGNISGEESIELSQAKEDFQDIDLSEYIPERDGFTFTGWYNKSKKVTSIKSSYFTDKSSRLVIAAMYTKDSYSGEGLTFTLDANGGTISDAESGTYDFDVAGKSYGIALADYTPEREGYKFTGWNTNADGSGKNISMIYYSDFEKADDNGYNYTDPDDNTSKRNLTFYAQWESDSSKGKITIGKKSWDSLQDEISFDTYYKKAVKVTISADKDAKIGYIISGEQLSEDALANGSFTEYGGAFTVGDDGSYVIYAQIKSGDKTSYISSEGFTMDTKAPAFNGITNGSVYCSAVDVTLIEDNLDKLTVNGKEITLDDSMSFKLSPAKGVQSLAATDKAGNKTEISATVNKDHVAAPDDSNCTTPIVCKYCGKELSKAHSEHKLSKWKNNGNGTHSATCQNKDCGYRVTQDCSGGKATCTEKAVCAVCGAKYGHKSKTNHTALKKVDAVAATASKSGNIEYWYCSACGKYFSDSKGTKNISKGDTVINKQAPKITGGNDVKWKKSSSDTLKFRSDADIADFVCVLVDNNVISPTYYTKSEGSTIIELKSSYLDTLSAGKHTLTIRSTTGDAVATFSIEEKPTTTTQATTQTTTTATTQATTQATTEATTDFMPYTTERTTTEYTMHEYTTRAKRTTETTTEVTTERSSKQINNYKSSDTVDKRKSRVRNLQLVILITVLATILASFIIILISGRKK</sequence>
<dbReference type="InterPro" id="IPR013378">
    <property type="entry name" value="InlB-like_B-rpt"/>
</dbReference>
<keyword evidence="3" id="KW-0812">Transmembrane</keyword>
<dbReference type="InterPro" id="IPR042229">
    <property type="entry name" value="Listeria/Bacterioides_rpt_sf"/>
</dbReference>
<protein>
    <recommendedName>
        <fullName evidence="6">Internalin-A</fullName>
    </recommendedName>
</protein>
<dbReference type="AlphaFoldDB" id="A0A412IVU0"/>
<evidence type="ECO:0000256" key="1">
    <source>
        <dbReference type="ARBA" id="ARBA00004196"/>
    </source>
</evidence>
<evidence type="ECO:0000313" key="5">
    <source>
        <dbReference type="Proteomes" id="UP000283295"/>
    </source>
</evidence>
<gene>
    <name evidence="4" type="ORF">DWX94_00050</name>
</gene>
<dbReference type="OrthoDB" id="7820733at2"/>
<keyword evidence="3" id="KW-0472">Membrane</keyword>
<comment type="subcellular location">
    <subcellularLocation>
        <location evidence="1">Cell envelope</location>
    </subcellularLocation>
</comment>
<dbReference type="Gene3D" id="2.60.40.4270">
    <property type="entry name" value="Listeria-Bacteroides repeat domain"/>
    <property type="match status" value="2"/>
</dbReference>
<dbReference type="GO" id="GO:0030313">
    <property type="term" value="C:cell envelope"/>
    <property type="evidence" value="ECO:0007669"/>
    <property type="project" value="UniProtKB-SubCell"/>
</dbReference>
<keyword evidence="3" id="KW-1133">Transmembrane helix</keyword>
<evidence type="ECO:0000256" key="2">
    <source>
        <dbReference type="SAM" id="MobiDB-lite"/>
    </source>
</evidence>
<reference evidence="4 5" key="1">
    <citation type="submission" date="2018-08" db="EMBL/GenBank/DDBJ databases">
        <title>A genome reference for cultivated species of the human gut microbiota.</title>
        <authorList>
            <person name="Zou Y."/>
            <person name="Xue W."/>
            <person name="Luo G."/>
        </authorList>
    </citation>
    <scope>NUCLEOTIDE SEQUENCE [LARGE SCALE GENOMIC DNA]</scope>
    <source>
        <strain evidence="4 5">AF22-21</strain>
    </source>
</reference>
<dbReference type="Proteomes" id="UP000283295">
    <property type="component" value="Unassembled WGS sequence"/>
</dbReference>
<comment type="caution">
    <text evidence="4">The sequence shown here is derived from an EMBL/GenBank/DDBJ whole genome shotgun (WGS) entry which is preliminary data.</text>
</comment>
<evidence type="ECO:0000256" key="3">
    <source>
        <dbReference type="SAM" id="Phobius"/>
    </source>
</evidence>